<gene>
    <name evidence="3" type="ORF">niasHT_010941</name>
</gene>
<comment type="caution">
    <text evidence="3">The sequence shown here is derived from an EMBL/GenBank/DDBJ whole genome shotgun (WGS) entry which is preliminary data.</text>
</comment>
<evidence type="ECO:0000256" key="1">
    <source>
        <dbReference type="ARBA" id="ARBA00023125"/>
    </source>
</evidence>
<dbReference type="AlphaFoldDB" id="A0ABD2LFX2"/>
<dbReference type="InterPro" id="IPR006600">
    <property type="entry name" value="HTH_CenpB_DNA-bd_dom"/>
</dbReference>
<protein>
    <recommendedName>
        <fullName evidence="2">HTH CENPB-type domain-containing protein</fullName>
    </recommendedName>
</protein>
<evidence type="ECO:0000313" key="3">
    <source>
        <dbReference type="EMBL" id="KAL3114127.1"/>
    </source>
</evidence>
<keyword evidence="1" id="KW-0238">DNA-binding</keyword>
<dbReference type="Proteomes" id="UP001620626">
    <property type="component" value="Unassembled WGS sequence"/>
</dbReference>
<evidence type="ECO:0000313" key="4">
    <source>
        <dbReference type="Proteomes" id="UP001620626"/>
    </source>
</evidence>
<dbReference type="Pfam" id="PF03221">
    <property type="entry name" value="HTH_Tnp_Tc5"/>
    <property type="match status" value="1"/>
</dbReference>
<keyword evidence="4" id="KW-1185">Reference proteome</keyword>
<evidence type="ECO:0000259" key="2">
    <source>
        <dbReference type="Pfam" id="PF03221"/>
    </source>
</evidence>
<accession>A0ABD2LFX2</accession>
<dbReference type="GO" id="GO:0003677">
    <property type="term" value="F:DNA binding"/>
    <property type="evidence" value="ECO:0007669"/>
    <property type="project" value="UniProtKB-KW"/>
</dbReference>
<feature type="domain" description="HTH CENPB-type" evidence="2">
    <location>
        <begin position="22"/>
        <end position="49"/>
    </location>
</feature>
<reference evidence="3 4" key="1">
    <citation type="submission" date="2024-10" db="EMBL/GenBank/DDBJ databases">
        <authorList>
            <person name="Kim D."/>
        </authorList>
    </citation>
    <scope>NUCLEOTIDE SEQUENCE [LARGE SCALE GENOMIC DNA]</scope>
    <source>
        <strain evidence="3">BH-2024</strain>
    </source>
</reference>
<name>A0ABD2LFX2_9BILA</name>
<sequence>MEKVTAVMSANCRATPSVAILAELKTNDTKASLGWLQKFLRRHNFVLRKKTSVCQKLPSNNAEAVAKFISFVEQRRKAKNNFPGGILATDETAVWFDFSDCRCIEIRKAPKMCDSGDHRT</sequence>
<dbReference type="EMBL" id="JBICBT010000424">
    <property type="protein sequence ID" value="KAL3114127.1"/>
    <property type="molecule type" value="Genomic_DNA"/>
</dbReference>
<proteinExistence type="predicted"/>
<organism evidence="3 4">
    <name type="scientific">Heterodera trifolii</name>
    <dbReference type="NCBI Taxonomy" id="157864"/>
    <lineage>
        <taxon>Eukaryota</taxon>
        <taxon>Metazoa</taxon>
        <taxon>Ecdysozoa</taxon>
        <taxon>Nematoda</taxon>
        <taxon>Chromadorea</taxon>
        <taxon>Rhabditida</taxon>
        <taxon>Tylenchina</taxon>
        <taxon>Tylenchomorpha</taxon>
        <taxon>Tylenchoidea</taxon>
        <taxon>Heteroderidae</taxon>
        <taxon>Heteroderinae</taxon>
        <taxon>Heterodera</taxon>
    </lineage>
</organism>